<accession>A0AAW2HHV8</accession>
<name>A0AAW2HHV8_9NEOP</name>
<dbReference type="InterPro" id="IPR037365">
    <property type="entry name" value="Slowmo/Ups"/>
</dbReference>
<evidence type="ECO:0000259" key="1">
    <source>
        <dbReference type="PROSITE" id="PS50904"/>
    </source>
</evidence>
<dbReference type="InterPro" id="IPR006797">
    <property type="entry name" value="PRELI/MSF1_dom"/>
</dbReference>
<proteinExistence type="predicted"/>
<dbReference type="GO" id="GO:0005758">
    <property type="term" value="C:mitochondrial intermembrane space"/>
    <property type="evidence" value="ECO:0007669"/>
    <property type="project" value="InterPro"/>
</dbReference>
<feature type="domain" description="PRELI/MSF1" evidence="1">
    <location>
        <begin position="1"/>
        <end position="169"/>
    </location>
</feature>
<protein>
    <recommendedName>
        <fullName evidence="1">PRELI/MSF1 domain-containing protein</fullName>
    </recommendedName>
</protein>
<gene>
    <name evidence="2" type="ORF">PYX00_007115</name>
</gene>
<organism evidence="2">
    <name type="scientific">Menopon gallinae</name>
    <name type="common">poultry shaft louse</name>
    <dbReference type="NCBI Taxonomy" id="328185"/>
    <lineage>
        <taxon>Eukaryota</taxon>
        <taxon>Metazoa</taxon>
        <taxon>Ecdysozoa</taxon>
        <taxon>Arthropoda</taxon>
        <taxon>Hexapoda</taxon>
        <taxon>Insecta</taxon>
        <taxon>Pterygota</taxon>
        <taxon>Neoptera</taxon>
        <taxon>Paraneoptera</taxon>
        <taxon>Psocodea</taxon>
        <taxon>Troctomorpha</taxon>
        <taxon>Phthiraptera</taxon>
        <taxon>Amblycera</taxon>
        <taxon>Menoponidae</taxon>
        <taxon>Menopon</taxon>
    </lineage>
</organism>
<reference evidence="2" key="1">
    <citation type="journal article" date="2024" name="Gigascience">
        <title>Chromosome-level genome of the poultry shaft louse Menopon gallinae provides insight into the host-switching and adaptive evolution of parasitic lice.</title>
        <authorList>
            <person name="Xu Y."/>
            <person name="Ma L."/>
            <person name="Liu S."/>
            <person name="Liang Y."/>
            <person name="Liu Q."/>
            <person name="He Z."/>
            <person name="Tian L."/>
            <person name="Duan Y."/>
            <person name="Cai W."/>
            <person name="Li H."/>
            <person name="Song F."/>
        </authorList>
    </citation>
    <scope>NUCLEOTIDE SEQUENCE</scope>
    <source>
        <strain evidence="2">Cailab_2023a</strain>
    </source>
</reference>
<dbReference type="EMBL" id="JARGDH010000004">
    <property type="protein sequence ID" value="KAL0269352.1"/>
    <property type="molecule type" value="Genomic_DNA"/>
</dbReference>
<comment type="caution">
    <text evidence="2">The sequence shown here is derived from an EMBL/GenBank/DDBJ whole genome shotgun (WGS) entry which is preliminary data.</text>
</comment>
<dbReference type="PROSITE" id="PS50904">
    <property type="entry name" value="PRELI_MSF1"/>
    <property type="match status" value="1"/>
</dbReference>
<dbReference type="PANTHER" id="PTHR11158">
    <property type="entry name" value="MSF1/PX19 RELATED"/>
    <property type="match status" value="1"/>
</dbReference>
<dbReference type="AlphaFoldDB" id="A0AAW2HHV8"/>
<dbReference type="Pfam" id="PF04707">
    <property type="entry name" value="PRELI"/>
    <property type="match status" value="1"/>
</dbReference>
<sequence>MKYFETSTIFYFTWEQVAQGFWRRYPNPQSAHVLTEDTISREIKDGKLYSRRLLTKTNRVPKWGERFITTRTVKIVEESFVDPKEKVLVTYTRNIGLSRVMSIVEKVTYKTCKDNNGWTEAHRSAWIDSQVFGFKRAIISFGLDRFRKNCVKMVAGFNYVLATMFPGQAPPAPVEEPSQMSATEKLRGTAKKATNMVKSGASSFLASCEATEV</sequence>
<evidence type="ECO:0000313" key="2">
    <source>
        <dbReference type="EMBL" id="KAL0269352.1"/>
    </source>
</evidence>